<dbReference type="InterPro" id="IPR001245">
    <property type="entry name" value="Ser-Thr/Tyr_kinase_cat_dom"/>
</dbReference>
<sequence length="429" mass="49574">MEPDHEFHEIRPGICKECNQTNTYRNWCNSCNAKHFQEQSVNWTSGNPDVDEFILQAQIGAKDHFKVIEWIPYEKFSNIKYLSKGGYGEVYFAIWDEGMITNWSVEYMDWWRDSSKSVILKSLFDSTNKTKEFIDELRLQVRSFETSITLGITPCFGITRNPKDGNFMMVMEYAPEGCLRKYLDKKFNKLIWHKKLDILCDIIRGIRSIHRAGLTHRDLHGGNIVMYTNYTRITDFGLSKMVEVSSSKKNNKIFGVLPFVAPEVLCGEDYNPSADIYSFGIIMNEMATGIPPFNDVPHDHALVLKIISGIRPKIRKDLTPQLIIDLIDQCWDEVPDKRPTAEVLYEILFKLKEDSIVYTTELYKQIKIIEKFIEENGIPVDKESPITYETHPQAVYTSRPLEVNRTPAKNIMDSGMMDLVVPDDSDDDC</sequence>
<dbReference type="Pfam" id="PF07714">
    <property type="entry name" value="PK_Tyr_Ser-Thr"/>
    <property type="match status" value="1"/>
</dbReference>
<protein>
    <submittedName>
        <fullName evidence="3">Kinase-like domain-containing protein</fullName>
    </submittedName>
</protein>
<evidence type="ECO:0000313" key="3">
    <source>
        <dbReference type="EMBL" id="GES84463.1"/>
    </source>
</evidence>
<proteinExistence type="predicted"/>
<feature type="domain" description="Protein kinase" evidence="1">
    <location>
        <begin position="76"/>
        <end position="348"/>
    </location>
</feature>
<keyword evidence="4" id="KW-1185">Reference proteome</keyword>
<comment type="caution">
    <text evidence="2">The sequence shown here is derived from an EMBL/GenBank/DDBJ whole genome shotgun (WGS) entry which is preliminary data.</text>
</comment>
<name>A0A2Z6RPR2_9GLOM</name>
<dbReference type="Proteomes" id="UP000615446">
    <property type="component" value="Unassembled WGS sequence"/>
</dbReference>
<dbReference type="InterPro" id="IPR051681">
    <property type="entry name" value="Ser/Thr_Kinases-Pseudokinases"/>
</dbReference>
<dbReference type="Proteomes" id="UP000247702">
    <property type="component" value="Unassembled WGS sequence"/>
</dbReference>
<keyword evidence="3" id="KW-0418">Kinase</keyword>
<keyword evidence="3" id="KW-0808">Transferase</keyword>
<reference evidence="3" key="2">
    <citation type="submission" date="2019-10" db="EMBL/GenBank/DDBJ databases">
        <title>Conservation and host-specific expression of non-tandemly repeated heterogenous ribosome RNA gene in arbuscular mycorrhizal fungi.</title>
        <authorList>
            <person name="Maeda T."/>
            <person name="Kobayashi Y."/>
            <person name="Nakagawa T."/>
            <person name="Ezawa T."/>
            <person name="Yamaguchi K."/>
            <person name="Bino T."/>
            <person name="Nishimoto Y."/>
            <person name="Shigenobu S."/>
            <person name="Kawaguchi M."/>
        </authorList>
    </citation>
    <scope>NUCLEOTIDE SEQUENCE</scope>
    <source>
        <strain evidence="3">HR1</strain>
    </source>
</reference>
<evidence type="ECO:0000259" key="1">
    <source>
        <dbReference type="PROSITE" id="PS50011"/>
    </source>
</evidence>
<dbReference type="SUPFAM" id="SSF56112">
    <property type="entry name" value="Protein kinase-like (PK-like)"/>
    <property type="match status" value="1"/>
</dbReference>
<dbReference type="InterPro" id="IPR000719">
    <property type="entry name" value="Prot_kinase_dom"/>
</dbReference>
<dbReference type="GO" id="GO:0005524">
    <property type="term" value="F:ATP binding"/>
    <property type="evidence" value="ECO:0007669"/>
    <property type="project" value="InterPro"/>
</dbReference>
<dbReference type="EMBL" id="BLAL01000080">
    <property type="protein sequence ID" value="GES84463.1"/>
    <property type="molecule type" value="Genomic_DNA"/>
</dbReference>
<evidence type="ECO:0000313" key="2">
    <source>
        <dbReference type="EMBL" id="GBC04866.1"/>
    </source>
</evidence>
<dbReference type="Gene3D" id="1.10.510.10">
    <property type="entry name" value="Transferase(Phosphotransferase) domain 1"/>
    <property type="match status" value="1"/>
</dbReference>
<organism evidence="2 4">
    <name type="scientific">Rhizophagus clarus</name>
    <dbReference type="NCBI Taxonomy" id="94130"/>
    <lineage>
        <taxon>Eukaryota</taxon>
        <taxon>Fungi</taxon>
        <taxon>Fungi incertae sedis</taxon>
        <taxon>Mucoromycota</taxon>
        <taxon>Glomeromycotina</taxon>
        <taxon>Glomeromycetes</taxon>
        <taxon>Glomerales</taxon>
        <taxon>Glomeraceae</taxon>
        <taxon>Rhizophagus</taxon>
    </lineage>
</organism>
<dbReference type="GO" id="GO:0004674">
    <property type="term" value="F:protein serine/threonine kinase activity"/>
    <property type="evidence" value="ECO:0007669"/>
    <property type="project" value="TreeGrafter"/>
</dbReference>
<dbReference type="OrthoDB" id="122279at2759"/>
<gene>
    <name evidence="3" type="ORF">RCL2_001158000</name>
    <name evidence="2" type="ORF">RclHR1_05900013</name>
</gene>
<dbReference type="AlphaFoldDB" id="A0A2Z6RPR2"/>
<accession>A0A2Z6RPR2</accession>
<dbReference type="PANTHER" id="PTHR44329">
    <property type="entry name" value="SERINE/THREONINE-PROTEIN KINASE TNNI3K-RELATED"/>
    <property type="match status" value="1"/>
</dbReference>
<dbReference type="InterPro" id="IPR011009">
    <property type="entry name" value="Kinase-like_dom_sf"/>
</dbReference>
<dbReference type="PROSITE" id="PS50011">
    <property type="entry name" value="PROTEIN_KINASE_DOM"/>
    <property type="match status" value="1"/>
</dbReference>
<dbReference type="EMBL" id="BEXD01003971">
    <property type="protein sequence ID" value="GBC04866.1"/>
    <property type="molecule type" value="Genomic_DNA"/>
</dbReference>
<evidence type="ECO:0000313" key="4">
    <source>
        <dbReference type="Proteomes" id="UP000247702"/>
    </source>
</evidence>
<reference evidence="2 4" key="1">
    <citation type="submission" date="2017-11" db="EMBL/GenBank/DDBJ databases">
        <title>The genome of Rhizophagus clarus HR1 reveals common genetic basis of auxotrophy among arbuscular mycorrhizal fungi.</title>
        <authorList>
            <person name="Kobayashi Y."/>
        </authorList>
    </citation>
    <scope>NUCLEOTIDE SEQUENCE [LARGE SCALE GENOMIC DNA]</scope>
    <source>
        <strain evidence="2 4">HR1</strain>
    </source>
</reference>